<keyword evidence="1" id="KW-1133">Transmembrane helix</keyword>
<protein>
    <submittedName>
        <fullName evidence="2">Uncharacterized protein</fullName>
    </submittedName>
</protein>
<organism evidence="2">
    <name type="scientific">hydrocarbon metagenome</name>
    <dbReference type="NCBI Taxonomy" id="938273"/>
    <lineage>
        <taxon>unclassified sequences</taxon>
        <taxon>metagenomes</taxon>
        <taxon>ecological metagenomes</taxon>
    </lineage>
</organism>
<gene>
    <name evidence="2" type="ORF">ASZ90_003148</name>
</gene>
<proteinExistence type="predicted"/>
<reference evidence="2" key="1">
    <citation type="journal article" date="2015" name="Proc. Natl. Acad. Sci. U.S.A.">
        <title>Networks of energetic and metabolic interactions define dynamics in microbial communities.</title>
        <authorList>
            <person name="Embree M."/>
            <person name="Liu J.K."/>
            <person name="Al-Bassam M.M."/>
            <person name="Zengler K."/>
        </authorList>
    </citation>
    <scope>NUCLEOTIDE SEQUENCE</scope>
</reference>
<accession>A0A0W8G1H7</accession>
<dbReference type="EMBL" id="LNQE01000376">
    <property type="protein sequence ID" value="KUG27003.1"/>
    <property type="molecule type" value="Genomic_DNA"/>
</dbReference>
<evidence type="ECO:0000313" key="2">
    <source>
        <dbReference type="EMBL" id="KUG27003.1"/>
    </source>
</evidence>
<feature type="transmembrane region" description="Helical" evidence="1">
    <location>
        <begin position="6"/>
        <end position="29"/>
    </location>
</feature>
<sequence length="43" mass="5000">MLFVFVGFRVYCITFYRTIAVGFPIGMALPNRRRMKNTKTLGL</sequence>
<keyword evidence="1" id="KW-0472">Membrane</keyword>
<dbReference type="AlphaFoldDB" id="A0A0W8G1H7"/>
<comment type="caution">
    <text evidence="2">The sequence shown here is derived from an EMBL/GenBank/DDBJ whole genome shotgun (WGS) entry which is preliminary data.</text>
</comment>
<evidence type="ECO:0000256" key="1">
    <source>
        <dbReference type="SAM" id="Phobius"/>
    </source>
</evidence>
<name>A0A0W8G1H7_9ZZZZ</name>
<keyword evidence="1" id="KW-0812">Transmembrane</keyword>